<evidence type="ECO:0000256" key="6">
    <source>
        <dbReference type="ARBA" id="ARBA00023180"/>
    </source>
</evidence>
<organism evidence="8 9">
    <name type="scientific">Cylicostephanus goldi</name>
    <name type="common">Nematode worm</name>
    <dbReference type="NCBI Taxonomy" id="71465"/>
    <lineage>
        <taxon>Eukaryota</taxon>
        <taxon>Metazoa</taxon>
        <taxon>Ecdysozoa</taxon>
        <taxon>Nematoda</taxon>
        <taxon>Chromadorea</taxon>
        <taxon>Rhabditida</taxon>
        <taxon>Rhabditina</taxon>
        <taxon>Rhabditomorpha</taxon>
        <taxon>Strongyloidea</taxon>
        <taxon>Strongylidae</taxon>
        <taxon>Cylicostephanus</taxon>
    </lineage>
</organism>
<protein>
    <recommendedName>
        <fullName evidence="7">Chitin-binding type-2 domain-containing protein</fullName>
    </recommendedName>
</protein>
<keyword evidence="2" id="KW-0147">Chitin-binding</keyword>
<dbReference type="InterPro" id="IPR036508">
    <property type="entry name" value="Chitin-bd_dom_sf"/>
</dbReference>
<keyword evidence="6" id="KW-0325">Glycoprotein</keyword>
<dbReference type="SUPFAM" id="SSF57625">
    <property type="entry name" value="Invertebrate chitin-binding proteins"/>
    <property type="match status" value="2"/>
</dbReference>
<dbReference type="OrthoDB" id="5877064at2759"/>
<dbReference type="SMART" id="SM00494">
    <property type="entry name" value="ChtBD2"/>
    <property type="match status" value="2"/>
</dbReference>
<dbReference type="GO" id="GO:0008061">
    <property type="term" value="F:chitin binding"/>
    <property type="evidence" value="ECO:0007669"/>
    <property type="project" value="UniProtKB-KW"/>
</dbReference>
<feature type="domain" description="Chitin-binding type-2" evidence="7">
    <location>
        <begin position="133"/>
        <end position="188"/>
    </location>
</feature>
<keyword evidence="9" id="KW-1185">Reference proteome</keyword>
<sequence length="558" mass="61956">MECPEDYVYDGERYSCVEPSKLESCNPGALGEATTSSSLSTASPGAEPILNGKGCEGLADGFYEFANCSSYYLTCSGGIARVMKCPGLLIYDRRQVGVFALVQGLIYKFPGQRVWLVTSYHFFSCALSHLSVPDVCKKDGFYSYGNCTDLFYACSSGRQITMHCPADLAFDQGRQLCDYKYAVDVCKESVGTTVEVPTAIPVKETTQIFVKEARTVPPVEEVTRIIVEETTEVPSERTSVVPVRDFIELHGRDFFEQYRREPIEKTTVAVTEEPAQVITLPMMTTETPMRTTEDHVEFIEDRGKEYIAYYGKPMESEVPAEDTTARPVKETEKLEEYMSYGRHMEDSAKRTTEMPVMQHVEHEKIVEATETPVKVLIDKYGREFIESHGKDFSDLQERQHAAVEVSEKPTTEMPLIAAANHQERDYELWHEIGFIQPRGEGYVNSAQHFRKSENVQGKLEAQERQKYEGESVNLHGAGDVTGKFRGKLSGEYAGDIAGQFAGKAEGQYVGEASGRYSGDVNGLSVGEASGRFAGEGQGLFIGEASGKYTGEREGLFVG</sequence>
<keyword evidence="1" id="KW-0217">Developmental protein</keyword>
<feature type="non-terminal residue" evidence="8">
    <location>
        <position position="558"/>
    </location>
</feature>
<keyword evidence="4" id="KW-0677">Repeat</keyword>
<reference evidence="8 9" key="1">
    <citation type="submission" date="2018-11" db="EMBL/GenBank/DDBJ databases">
        <authorList>
            <consortium name="Pathogen Informatics"/>
        </authorList>
    </citation>
    <scope>NUCLEOTIDE SEQUENCE [LARGE SCALE GENOMIC DNA]</scope>
</reference>
<dbReference type="InterPro" id="IPR002557">
    <property type="entry name" value="Chitin-bd_dom"/>
</dbReference>
<dbReference type="Proteomes" id="UP000271889">
    <property type="component" value="Unassembled WGS sequence"/>
</dbReference>
<dbReference type="PANTHER" id="PTHR23301:SF0">
    <property type="entry name" value="CHITIN-BINDING TYPE-2 DOMAIN-CONTAINING PROTEIN-RELATED"/>
    <property type="match status" value="1"/>
</dbReference>
<evidence type="ECO:0000256" key="3">
    <source>
        <dbReference type="ARBA" id="ARBA00022729"/>
    </source>
</evidence>
<keyword evidence="3" id="KW-0732">Signal</keyword>
<evidence type="ECO:0000256" key="1">
    <source>
        <dbReference type="ARBA" id="ARBA00022473"/>
    </source>
</evidence>
<accession>A0A3P6QP28</accession>
<dbReference type="PROSITE" id="PS50940">
    <property type="entry name" value="CHIT_BIND_II"/>
    <property type="match status" value="1"/>
</dbReference>
<dbReference type="Pfam" id="PF01607">
    <property type="entry name" value="CBM_14"/>
    <property type="match status" value="2"/>
</dbReference>
<dbReference type="EMBL" id="UYRV01000450">
    <property type="protein sequence ID" value="VDK44503.1"/>
    <property type="molecule type" value="Genomic_DNA"/>
</dbReference>
<evidence type="ECO:0000256" key="2">
    <source>
        <dbReference type="ARBA" id="ARBA00022669"/>
    </source>
</evidence>
<dbReference type="InterPro" id="IPR051940">
    <property type="entry name" value="Chitin_bind-dev_reg"/>
</dbReference>
<evidence type="ECO:0000256" key="5">
    <source>
        <dbReference type="ARBA" id="ARBA00023157"/>
    </source>
</evidence>
<evidence type="ECO:0000256" key="4">
    <source>
        <dbReference type="ARBA" id="ARBA00022737"/>
    </source>
</evidence>
<gene>
    <name evidence="8" type="ORF">CGOC_LOCUS343</name>
</gene>
<dbReference type="Gene3D" id="2.170.140.10">
    <property type="entry name" value="Chitin binding domain"/>
    <property type="match status" value="1"/>
</dbReference>
<dbReference type="AlphaFoldDB" id="A0A3P6QP28"/>
<evidence type="ECO:0000313" key="8">
    <source>
        <dbReference type="EMBL" id="VDK44503.1"/>
    </source>
</evidence>
<dbReference type="GO" id="GO:0005576">
    <property type="term" value="C:extracellular region"/>
    <property type="evidence" value="ECO:0007669"/>
    <property type="project" value="InterPro"/>
</dbReference>
<evidence type="ECO:0000259" key="7">
    <source>
        <dbReference type="PROSITE" id="PS50940"/>
    </source>
</evidence>
<proteinExistence type="predicted"/>
<keyword evidence="5" id="KW-1015">Disulfide bond</keyword>
<name>A0A3P6QP28_CYLGO</name>
<dbReference type="PANTHER" id="PTHR23301">
    <property type="entry name" value="CHITIN BINDING PERITROPHIN-A"/>
    <property type="match status" value="1"/>
</dbReference>
<evidence type="ECO:0000313" key="9">
    <source>
        <dbReference type="Proteomes" id="UP000271889"/>
    </source>
</evidence>